<evidence type="ECO:0000313" key="1">
    <source>
        <dbReference type="EMBL" id="KAJ9067208.1"/>
    </source>
</evidence>
<dbReference type="Proteomes" id="UP001165960">
    <property type="component" value="Unassembled WGS sequence"/>
</dbReference>
<name>A0ACC2SXT3_9FUNG</name>
<gene>
    <name evidence="1" type="ORF">DSO57_1001845</name>
</gene>
<keyword evidence="2" id="KW-1185">Reference proteome</keyword>
<dbReference type="EMBL" id="QTSX02004264">
    <property type="protein sequence ID" value="KAJ9067208.1"/>
    <property type="molecule type" value="Genomic_DNA"/>
</dbReference>
<reference evidence="1" key="1">
    <citation type="submission" date="2022-04" db="EMBL/GenBank/DDBJ databases">
        <title>Genome of the entomopathogenic fungus Entomophthora muscae.</title>
        <authorList>
            <person name="Elya C."/>
            <person name="Lovett B.R."/>
            <person name="Lee E."/>
            <person name="Macias A.M."/>
            <person name="Hajek A.E."/>
            <person name="De Bivort B.L."/>
            <person name="Kasson M.T."/>
            <person name="De Fine Licht H.H."/>
            <person name="Stajich J.E."/>
        </authorList>
    </citation>
    <scope>NUCLEOTIDE SEQUENCE</scope>
    <source>
        <strain evidence="1">Berkeley</strain>
    </source>
</reference>
<proteinExistence type="predicted"/>
<protein>
    <submittedName>
        <fullName evidence="1">Uncharacterized protein</fullName>
    </submittedName>
</protein>
<sequence length="126" mass="14260">MIFQAFQVLLAPSESSHLLSFFLTKLDPIIVISKESKDELTFGLSNTRGFCDASKQSYYMKTFITLKFDLLFITDVNIQKTGSSLHSQLGADPWDSSRFTDKVGLLIFNELITKYTLHLKNLAAED</sequence>
<evidence type="ECO:0000313" key="2">
    <source>
        <dbReference type="Proteomes" id="UP001165960"/>
    </source>
</evidence>
<organism evidence="1 2">
    <name type="scientific">Entomophthora muscae</name>
    <dbReference type="NCBI Taxonomy" id="34485"/>
    <lineage>
        <taxon>Eukaryota</taxon>
        <taxon>Fungi</taxon>
        <taxon>Fungi incertae sedis</taxon>
        <taxon>Zoopagomycota</taxon>
        <taxon>Entomophthoromycotina</taxon>
        <taxon>Entomophthoromycetes</taxon>
        <taxon>Entomophthorales</taxon>
        <taxon>Entomophthoraceae</taxon>
        <taxon>Entomophthora</taxon>
    </lineage>
</organism>
<comment type="caution">
    <text evidence="1">The sequence shown here is derived from an EMBL/GenBank/DDBJ whole genome shotgun (WGS) entry which is preliminary data.</text>
</comment>
<accession>A0ACC2SXT3</accession>